<comment type="caution">
    <text evidence="1">The sequence shown here is derived from an EMBL/GenBank/DDBJ whole genome shotgun (WGS) entry which is preliminary data.</text>
</comment>
<reference evidence="1" key="1">
    <citation type="submission" date="2014-01" db="EMBL/GenBank/DDBJ databases">
        <title>The genome of the white-rot fungus Pycnoporus cinnabarinus: a basidiomycete model with a versatile arsenal for lignocellulosic biomass breakdown.</title>
        <authorList>
            <person name="Levasseur A."/>
            <person name="Lomascolo A."/>
            <person name="Ruiz-Duenas F.J."/>
            <person name="Uzan E."/>
            <person name="Piumi F."/>
            <person name="Kues U."/>
            <person name="Ram A.F.J."/>
            <person name="Murat C."/>
            <person name="Haon M."/>
            <person name="Benoit I."/>
            <person name="Arfi Y."/>
            <person name="Chevret D."/>
            <person name="Drula E."/>
            <person name="Kwon M.J."/>
            <person name="Gouret P."/>
            <person name="Lesage-Meessen L."/>
            <person name="Lombard V."/>
            <person name="Mariette J."/>
            <person name="Noirot C."/>
            <person name="Park J."/>
            <person name="Patyshakuliyeva A."/>
            <person name="Wieneger R.A.B."/>
            <person name="Wosten H.A.B."/>
            <person name="Martin F."/>
            <person name="Coutinho P.M."/>
            <person name="de Vries R."/>
            <person name="Martinez A.T."/>
            <person name="Klopp C."/>
            <person name="Pontarotti P."/>
            <person name="Henrissat B."/>
            <person name="Record E."/>
        </authorList>
    </citation>
    <scope>NUCLEOTIDE SEQUENCE [LARGE SCALE GENOMIC DNA]</scope>
    <source>
        <strain evidence="1">BRFM137</strain>
    </source>
</reference>
<dbReference type="SUPFAM" id="SSF51182">
    <property type="entry name" value="RmlC-like cupins"/>
    <property type="match status" value="1"/>
</dbReference>
<gene>
    <name evidence="1" type="ORF">BN946_scf184911.g91</name>
</gene>
<proteinExistence type="predicted"/>
<dbReference type="EMBL" id="CCBP010000103">
    <property type="protein sequence ID" value="CDO71621.1"/>
    <property type="molecule type" value="Genomic_DNA"/>
</dbReference>
<dbReference type="PANTHER" id="PTHR36156">
    <property type="entry name" value="SLR2101 PROTEIN"/>
    <property type="match status" value="1"/>
</dbReference>
<name>A0A060SBK3_PYCCI</name>
<dbReference type="STRING" id="5643.A0A060SBK3"/>
<dbReference type="PANTHER" id="PTHR36156:SF2">
    <property type="entry name" value="CUPIN TYPE-2 DOMAIN-CONTAINING PROTEIN"/>
    <property type="match status" value="1"/>
</dbReference>
<dbReference type="Proteomes" id="UP000029665">
    <property type="component" value="Unassembled WGS sequence"/>
</dbReference>
<accession>A0A060SBK3</accession>
<dbReference type="InterPro" id="IPR047142">
    <property type="entry name" value="OryJ/VirC-like"/>
</dbReference>
<evidence type="ECO:0000313" key="1">
    <source>
        <dbReference type="EMBL" id="CDO71621.1"/>
    </source>
</evidence>
<protein>
    <recommendedName>
        <fullName evidence="3">Cupin 2 conserved barrel domain-containing protein</fullName>
    </recommendedName>
</protein>
<dbReference type="CDD" id="cd02231">
    <property type="entry name" value="cupin_BLL6423-like"/>
    <property type="match status" value="1"/>
</dbReference>
<evidence type="ECO:0000313" key="2">
    <source>
        <dbReference type="Proteomes" id="UP000029665"/>
    </source>
</evidence>
<organism evidence="1 2">
    <name type="scientific">Pycnoporus cinnabarinus</name>
    <name type="common">Cinnabar-red polypore</name>
    <name type="synonym">Trametes cinnabarina</name>
    <dbReference type="NCBI Taxonomy" id="5643"/>
    <lineage>
        <taxon>Eukaryota</taxon>
        <taxon>Fungi</taxon>
        <taxon>Dikarya</taxon>
        <taxon>Basidiomycota</taxon>
        <taxon>Agaricomycotina</taxon>
        <taxon>Agaricomycetes</taxon>
        <taxon>Polyporales</taxon>
        <taxon>Polyporaceae</taxon>
        <taxon>Trametes</taxon>
    </lineage>
</organism>
<dbReference type="HOGENOM" id="CLU_096188_2_2_1"/>
<dbReference type="InterPro" id="IPR011051">
    <property type="entry name" value="RmlC_Cupin_sf"/>
</dbReference>
<dbReference type="AlphaFoldDB" id="A0A060SBK3"/>
<dbReference type="Gene3D" id="2.20.70.150">
    <property type="match status" value="1"/>
</dbReference>
<dbReference type="OMA" id="ETTWARW"/>
<dbReference type="Gene3D" id="2.60.120.10">
    <property type="entry name" value="Jelly Rolls"/>
    <property type="match status" value="1"/>
</dbReference>
<evidence type="ECO:0008006" key="3">
    <source>
        <dbReference type="Google" id="ProtNLM"/>
    </source>
</evidence>
<dbReference type="OrthoDB" id="5840532at2759"/>
<dbReference type="InterPro" id="IPR014710">
    <property type="entry name" value="RmlC-like_jellyroll"/>
</dbReference>
<sequence length="196" mass="20964">MASSTESTGVLPGVRRVVTGHRVDDGLAIVKSDELMPSREAKQGHPDIRVGALWATDSIPHRNATRTDGATRKPDGDFGIVKKSGTNLQYTDLAPGATVAAHRTSSLDHNVLSEQHIVFQSGCALIIDTVVSGKLVLIMEDGSETLLDKPGDLVVQRGTIHAWRNPGADWARWITFVIDAKPAVVNGKALEATSQL</sequence>
<keyword evidence="2" id="KW-1185">Reference proteome</keyword>